<proteinExistence type="predicted"/>
<dbReference type="Proteomes" id="UP000789901">
    <property type="component" value="Unassembled WGS sequence"/>
</dbReference>
<evidence type="ECO:0000313" key="1">
    <source>
        <dbReference type="EMBL" id="CAG8796204.1"/>
    </source>
</evidence>
<protein>
    <submittedName>
        <fullName evidence="1">39888_t:CDS:1</fullName>
    </submittedName>
</protein>
<feature type="non-terminal residue" evidence="1">
    <location>
        <position position="1"/>
    </location>
</feature>
<keyword evidence="2" id="KW-1185">Reference proteome</keyword>
<sequence>SLIIEIETKNIYANMIEDVELYDFSDYSEDYPLFEKLSPDQ</sequence>
<dbReference type="EMBL" id="CAJVQB010021115">
    <property type="protein sequence ID" value="CAG8796204.1"/>
    <property type="molecule type" value="Genomic_DNA"/>
</dbReference>
<gene>
    <name evidence="1" type="ORF">GMARGA_LOCUS22155</name>
</gene>
<reference evidence="1 2" key="1">
    <citation type="submission" date="2021-06" db="EMBL/GenBank/DDBJ databases">
        <authorList>
            <person name="Kallberg Y."/>
            <person name="Tangrot J."/>
            <person name="Rosling A."/>
        </authorList>
    </citation>
    <scope>NUCLEOTIDE SEQUENCE [LARGE SCALE GENOMIC DNA]</scope>
    <source>
        <strain evidence="1 2">120-4 pot B 10/14</strain>
    </source>
</reference>
<accession>A0ABN7VSI3</accession>
<name>A0ABN7VSI3_GIGMA</name>
<comment type="caution">
    <text evidence="1">The sequence shown here is derived from an EMBL/GenBank/DDBJ whole genome shotgun (WGS) entry which is preliminary data.</text>
</comment>
<organism evidence="1 2">
    <name type="scientific">Gigaspora margarita</name>
    <dbReference type="NCBI Taxonomy" id="4874"/>
    <lineage>
        <taxon>Eukaryota</taxon>
        <taxon>Fungi</taxon>
        <taxon>Fungi incertae sedis</taxon>
        <taxon>Mucoromycota</taxon>
        <taxon>Glomeromycotina</taxon>
        <taxon>Glomeromycetes</taxon>
        <taxon>Diversisporales</taxon>
        <taxon>Gigasporaceae</taxon>
        <taxon>Gigaspora</taxon>
    </lineage>
</organism>
<evidence type="ECO:0000313" key="2">
    <source>
        <dbReference type="Proteomes" id="UP000789901"/>
    </source>
</evidence>